<evidence type="ECO:0000313" key="3">
    <source>
        <dbReference type="Proteomes" id="UP000434172"/>
    </source>
</evidence>
<dbReference type="OrthoDB" id="2112446at2759"/>
<evidence type="ECO:0000256" key="1">
    <source>
        <dbReference type="SAM" id="SignalP"/>
    </source>
</evidence>
<gene>
    <name evidence="2" type="ORF">GQ607_008007</name>
</gene>
<protein>
    <recommendedName>
        <fullName evidence="4">SCP domain-containing protein</fullName>
    </recommendedName>
</protein>
<accession>A0A8H3ZSP0</accession>
<comment type="caution">
    <text evidence="2">The sequence shown here is derived from an EMBL/GenBank/DDBJ whole genome shotgun (WGS) entry which is preliminary data.</text>
</comment>
<reference evidence="2 3" key="1">
    <citation type="submission" date="2019-12" db="EMBL/GenBank/DDBJ databases">
        <title>A genome sequence resource for the geographically widespread anthracnose pathogen Colletotrichum asianum.</title>
        <authorList>
            <person name="Meng Y."/>
        </authorList>
    </citation>
    <scope>NUCLEOTIDE SEQUENCE [LARGE SCALE GENOMIC DNA]</scope>
    <source>
        <strain evidence="2 3">ICMP 18580</strain>
    </source>
</reference>
<dbReference type="PANTHER" id="PTHR39603:SF1">
    <property type="entry name" value="CYANOVIRIN-N DOMAIN-CONTAINING PROTEIN"/>
    <property type="match status" value="1"/>
</dbReference>
<evidence type="ECO:0000313" key="2">
    <source>
        <dbReference type="EMBL" id="KAF0324836.1"/>
    </source>
</evidence>
<dbReference type="Proteomes" id="UP000434172">
    <property type="component" value="Unassembled WGS sequence"/>
</dbReference>
<feature type="signal peptide" evidence="1">
    <location>
        <begin position="1"/>
        <end position="20"/>
    </location>
</feature>
<organism evidence="2 3">
    <name type="scientific">Colletotrichum asianum</name>
    <dbReference type="NCBI Taxonomy" id="702518"/>
    <lineage>
        <taxon>Eukaryota</taxon>
        <taxon>Fungi</taxon>
        <taxon>Dikarya</taxon>
        <taxon>Ascomycota</taxon>
        <taxon>Pezizomycotina</taxon>
        <taxon>Sordariomycetes</taxon>
        <taxon>Hypocreomycetidae</taxon>
        <taxon>Glomerellales</taxon>
        <taxon>Glomerellaceae</taxon>
        <taxon>Colletotrichum</taxon>
        <taxon>Colletotrichum gloeosporioides species complex</taxon>
    </lineage>
</organism>
<name>A0A8H3ZSP0_9PEZI</name>
<dbReference type="PANTHER" id="PTHR39603">
    <property type="entry name" value="CYANOVIRIN-N DOMAIN-CONTAINING PROTEIN"/>
    <property type="match status" value="1"/>
</dbReference>
<keyword evidence="3" id="KW-1185">Reference proteome</keyword>
<keyword evidence="1" id="KW-0732">Signal</keyword>
<sequence>MKRFAINALLLLALASLTLAAAAPVQHEVVVPFSFEKWVDGIIANPNGTNLTPEQAIEAWKRNMKRSDISIPTAQGSAFHDKASCSQYVDDDAYVPAAVELVNWLAAKGDKECMCRGRTTFARKRRAAISCKSSNPDLGVATTCHEIARAVGSIMDRCTRFQRVQGSLVVDGTHGSHGSINVWLKSKPIESE</sequence>
<dbReference type="AlphaFoldDB" id="A0A8H3ZSP0"/>
<proteinExistence type="predicted"/>
<feature type="chain" id="PRO_5034790876" description="SCP domain-containing protein" evidence="1">
    <location>
        <begin position="21"/>
        <end position="192"/>
    </location>
</feature>
<evidence type="ECO:0008006" key="4">
    <source>
        <dbReference type="Google" id="ProtNLM"/>
    </source>
</evidence>
<dbReference type="EMBL" id="WOWK01000041">
    <property type="protein sequence ID" value="KAF0324836.1"/>
    <property type="molecule type" value="Genomic_DNA"/>
</dbReference>